<dbReference type="Pfam" id="PF13193">
    <property type="entry name" value="AMP-binding_C"/>
    <property type="match status" value="1"/>
</dbReference>
<dbReference type="GO" id="GO:0006631">
    <property type="term" value="P:fatty acid metabolic process"/>
    <property type="evidence" value="ECO:0007669"/>
    <property type="project" value="TreeGrafter"/>
</dbReference>
<name>A0A4P6EM52_9MICO</name>
<dbReference type="Gene3D" id="3.30.300.30">
    <property type="match status" value="1"/>
</dbReference>
<proteinExistence type="inferred from homology"/>
<accession>A0A4P6EM52</accession>
<dbReference type="PANTHER" id="PTHR43201">
    <property type="entry name" value="ACYL-COA SYNTHETASE"/>
    <property type="match status" value="1"/>
</dbReference>
<dbReference type="KEGG" id="xyl:ET495_11635"/>
<organism evidence="6 7">
    <name type="scientific">Xylanimonas allomyrinae</name>
    <dbReference type="NCBI Taxonomy" id="2509459"/>
    <lineage>
        <taxon>Bacteria</taxon>
        <taxon>Bacillati</taxon>
        <taxon>Actinomycetota</taxon>
        <taxon>Actinomycetes</taxon>
        <taxon>Micrococcales</taxon>
        <taxon>Promicromonosporaceae</taxon>
        <taxon>Xylanimonas</taxon>
    </lineage>
</organism>
<reference evidence="6 7" key="1">
    <citation type="submission" date="2019-01" db="EMBL/GenBank/DDBJ databases">
        <title>Genome sequencing of strain 2JSPR-7.</title>
        <authorList>
            <person name="Heo J."/>
            <person name="Kim S.-J."/>
            <person name="Kim J.-S."/>
            <person name="Hong S.-B."/>
            <person name="Kwon S.-W."/>
        </authorList>
    </citation>
    <scope>NUCLEOTIDE SEQUENCE [LARGE SCALE GENOMIC DNA]</scope>
    <source>
        <strain evidence="6 7">2JSPR-7</strain>
    </source>
</reference>
<gene>
    <name evidence="6" type="ORF">ET495_11635</name>
</gene>
<dbReference type="AlphaFoldDB" id="A0A4P6EM52"/>
<keyword evidence="2" id="KW-0436">Ligase</keyword>
<keyword evidence="7" id="KW-1185">Reference proteome</keyword>
<evidence type="ECO:0000256" key="3">
    <source>
        <dbReference type="SAM" id="SignalP"/>
    </source>
</evidence>
<dbReference type="InterPro" id="IPR042099">
    <property type="entry name" value="ANL_N_sf"/>
</dbReference>
<feature type="domain" description="AMP-dependent synthetase/ligase" evidence="4">
    <location>
        <begin position="2"/>
        <end position="318"/>
    </location>
</feature>
<evidence type="ECO:0000259" key="5">
    <source>
        <dbReference type="Pfam" id="PF13193"/>
    </source>
</evidence>
<feature type="domain" description="AMP-binding enzyme C-terminal" evidence="5">
    <location>
        <begin position="368"/>
        <end position="443"/>
    </location>
</feature>
<dbReference type="Gene3D" id="3.40.50.12780">
    <property type="entry name" value="N-terminal domain of ligase-like"/>
    <property type="match status" value="1"/>
</dbReference>
<evidence type="ECO:0000256" key="1">
    <source>
        <dbReference type="ARBA" id="ARBA00006432"/>
    </source>
</evidence>
<dbReference type="GO" id="GO:0031956">
    <property type="term" value="F:medium-chain fatty acid-CoA ligase activity"/>
    <property type="evidence" value="ECO:0007669"/>
    <property type="project" value="TreeGrafter"/>
</dbReference>
<protein>
    <submittedName>
        <fullName evidence="6">Acyl-CoA synthetase</fullName>
    </submittedName>
</protein>
<dbReference type="SUPFAM" id="SSF56801">
    <property type="entry name" value="Acetyl-CoA synthetase-like"/>
    <property type="match status" value="1"/>
</dbReference>
<dbReference type="FunFam" id="3.30.300.30:FF:000008">
    <property type="entry name" value="2,3-dihydroxybenzoate-AMP ligase"/>
    <property type="match status" value="1"/>
</dbReference>
<feature type="signal peptide" evidence="3">
    <location>
        <begin position="1"/>
        <end position="25"/>
    </location>
</feature>
<evidence type="ECO:0000313" key="6">
    <source>
        <dbReference type="EMBL" id="QAY63784.1"/>
    </source>
</evidence>
<dbReference type="InterPro" id="IPR025110">
    <property type="entry name" value="AMP-bd_C"/>
</dbReference>
<comment type="similarity">
    <text evidence="1">Belongs to the ATP-dependent AMP-binding enzyme family.</text>
</comment>
<evidence type="ECO:0000256" key="2">
    <source>
        <dbReference type="ARBA" id="ARBA00022598"/>
    </source>
</evidence>
<dbReference type="Proteomes" id="UP000291758">
    <property type="component" value="Chromosome"/>
</dbReference>
<evidence type="ECO:0000259" key="4">
    <source>
        <dbReference type="Pfam" id="PF00501"/>
    </source>
</evidence>
<evidence type="ECO:0000313" key="7">
    <source>
        <dbReference type="Proteomes" id="UP000291758"/>
    </source>
</evidence>
<dbReference type="PANTHER" id="PTHR43201:SF5">
    <property type="entry name" value="MEDIUM-CHAIN ACYL-COA LIGASE ACSF2, MITOCHONDRIAL"/>
    <property type="match status" value="1"/>
</dbReference>
<dbReference type="InterPro" id="IPR000873">
    <property type="entry name" value="AMP-dep_synth/lig_dom"/>
</dbReference>
<sequence>MVMSRNCWQFGVLPWAMARAGAVLAPVNTFFTSEEVAKLIELVNPKVFVTDRQSAETAAAALELAGRGDVVRLAIEPNQKATEAGWGDLGAWVTEEGTPEPVDVEDDEPVRYMFTSGTEATPKAVVLTSRSLLWQYASVVADGEYERGDVDLHFMPMYHTGQMDGFFGPDLYIGATNVIVRSGAPAEVFKAIKQYKVSKIFATPTKWIEILGSDQFDPAIFDGVKKAYYGASAMPVQVLRQLREALPHVRLWNYYGQTEMAPLATILPPEDQIAFPGSAGRPALNVEMAILDEADKPVADGVLGEICFRSPHASLGYYNDEAATRQLFRSGWLHTGDVGYRAPTGRLYFVDRIKDTINIGGENVSTVEVENAILAHENVAEVAVFGVADPVYLEAIVAVVVPRDGARLDQKTVQGFARKHVAGFKVPRHVFVVEALPKNATGKVLKKQLREQYSNVGI</sequence>
<dbReference type="Pfam" id="PF00501">
    <property type="entry name" value="AMP-binding"/>
    <property type="match status" value="1"/>
</dbReference>
<dbReference type="EMBL" id="CP035495">
    <property type="protein sequence ID" value="QAY63784.1"/>
    <property type="molecule type" value="Genomic_DNA"/>
</dbReference>
<dbReference type="InterPro" id="IPR045851">
    <property type="entry name" value="AMP-bd_C_sf"/>
</dbReference>
<keyword evidence="3" id="KW-0732">Signal</keyword>
<feature type="chain" id="PRO_5039540940" evidence="3">
    <location>
        <begin position="26"/>
        <end position="458"/>
    </location>
</feature>
<dbReference type="OrthoDB" id="9803968at2"/>